<dbReference type="Proteomes" id="UP000252419">
    <property type="component" value="Unassembled WGS sequence"/>
</dbReference>
<keyword evidence="2" id="KW-1185">Reference proteome</keyword>
<proteinExistence type="predicted"/>
<accession>A0A367UDG3</accession>
<protein>
    <submittedName>
        <fullName evidence="1">Uncharacterized protein</fullName>
    </submittedName>
</protein>
<gene>
    <name evidence="1" type="ORF">TH5_09140</name>
</gene>
<dbReference type="AlphaFoldDB" id="A0A367UDG3"/>
<dbReference type="EMBL" id="JPWA01000008">
    <property type="protein sequence ID" value="RCK06355.1"/>
    <property type="molecule type" value="Genomic_DNA"/>
</dbReference>
<name>A0A367UDG3_9PROT</name>
<evidence type="ECO:0000313" key="2">
    <source>
        <dbReference type="Proteomes" id="UP000252419"/>
    </source>
</evidence>
<evidence type="ECO:0000313" key="1">
    <source>
        <dbReference type="EMBL" id="RCK06355.1"/>
    </source>
</evidence>
<organism evidence="1 2">
    <name type="scientific">Thalassospira xianhensis MCCC 1A02616</name>
    <dbReference type="NCBI Taxonomy" id="1177929"/>
    <lineage>
        <taxon>Bacteria</taxon>
        <taxon>Pseudomonadati</taxon>
        <taxon>Pseudomonadota</taxon>
        <taxon>Alphaproteobacteria</taxon>
        <taxon>Rhodospirillales</taxon>
        <taxon>Thalassospiraceae</taxon>
        <taxon>Thalassospira</taxon>
    </lineage>
</organism>
<reference evidence="1 2" key="1">
    <citation type="submission" date="2014-07" db="EMBL/GenBank/DDBJ databases">
        <title>Draft genome sequence of Thalassospira xianhensis P-4 (MCCC 1A02616).</title>
        <authorList>
            <person name="Lai Q."/>
            <person name="Shao Z."/>
        </authorList>
    </citation>
    <scope>NUCLEOTIDE SEQUENCE [LARGE SCALE GENOMIC DNA]</scope>
    <source>
        <strain evidence="1 2">MCCC 1A02616</strain>
    </source>
</reference>
<comment type="caution">
    <text evidence="1">The sequence shown here is derived from an EMBL/GenBank/DDBJ whole genome shotgun (WGS) entry which is preliminary data.</text>
</comment>
<sequence length="89" mass="10553">MVRTSNLIGSLTIWSQQFFHVRNLLLRDVMLPVELFLDPVWQFFQKSLQMTKPMLFNDARLKCSDYGWNADDSRKRYIDTGKHNPVYIG</sequence>